<comment type="catalytic activity">
    <reaction evidence="4">
        <text>Couples ATP hydrolysis with the unwinding of duplex DNA by translocating in the 3'-5' direction.</text>
        <dbReference type="EC" id="5.6.2.4"/>
    </reaction>
</comment>
<dbReference type="InterPro" id="IPR001650">
    <property type="entry name" value="Helicase_C-like"/>
</dbReference>
<comment type="similarity">
    <text evidence="1">Belongs to the helicase family. RecQ subfamily.</text>
</comment>
<dbReference type="GO" id="GO:0005737">
    <property type="term" value="C:cytoplasm"/>
    <property type="evidence" value="ECO:0007669"/>
    <property type="project" value="TreeGrafter"/>
</dbReference>
<protein>
    <recommendedName>
        <fullName evidence="5">DNA 3'-5' helicase</fullName>
        <ecNumber evidence="5">5.6.2.4</ecNumber>
    </recommendedName>
</protein>
<dbReference type="CDD" id="cd18785">
    <property type="entry name" value="SF2_C"/>
    <property type="match status" value="1"/>
</dbReference>
<comment type="caution">
    <text evidence="7">The sequence shown here is derived from an EMBL/GenBank/DDBJ whole genome shotgun (WGS) entry which is preliminary data.</text>
</comment>
<dbReference type="Gene3D" id="3.40.50.300">
    <property type="entry name" value="P-loop containing nucleotide triphosphate hydrolases"/>
    <property type="match status" value="2"/>
</dbReference>
<dbReference type="InterPro" id="IPR027417">
    <property type="entry name" value="P-loop_NTPase"/>
</dbReference>
<dbReference type="GO" id="GO:0009378">
    <property type="term" value="F:four-way junction helicase activity"/>
    <property type="evidence" value="ECO:0007669"/>
    <property type="project" value="TreeGrafter"/>
</dbReference>
<organism evidence="7 8">
    <name type="scientific">Hericium alpestre</name>
    <dbReference type="NCBI Taxonomy" id="135208"/>
    <lineage>
        <taxon>Eukaryota</taxon>
        <taxon>Fungi</taxon>
        <taxon>Dikarya</taxon>
        <taxon>Basidiomycota</taxon>
        <taxon>Agaricomycotina</taxon>
        <taxon>Agaricomycetes</taxon>
        <taxon>Russulales</taxon>
        <taxon>Hericiaceae</taxon>
        <taxon>Hericium</taxon>
    </lineage>
</organism>
<evidence type="ECO:0000259" key="6">
    <source>
        <dbReference type="PROSITE" id="PS51194"/>
    </source>
</evidence>
<sequence>MKGLGLTAVAINANTLHKGRREGENLWESITEGVSMIMVSPEQLTGEDFQKLLDNKVFWARVIALGANEIHLLPAWGALFRKAYQQIGFMRTRFPDRIVAIGVTATMARGGALDTVRLMLGMQEDQFHCIRRSNFRPELQLLLRDLGTGINGHHFPALLWILKSRRKTVIYCATISLAFRVTSYLWTHAEDKTDLQTRLRMYTAINFPSYNSATHQILYEDPRPNITVATAAMAQGIDAPNIHDVVIVGEVTDPDEAHQRWGRAGRDRQKVSDPRGIMYLTGVAVRKAKAIVEGKGKTTNQNLLSSVKSSMPEMTEGMAQLILAKYLSAEQDRYYGNPRENPRCFCKTCSTSPPPTRSSTCNCGRCIPENLPPLPSMRTTKTSVGEPITASCHDQARNLLIALRYDIWHEADEYRYGSTPSAAFLPDITIAYLLANFTAFTSVDSLHPIVDTNPLLQPHED</sequence>
<dbReference type="PROSITE" id="PS51194">
    <property type="entry name" value="HELICASE_CTER"/>
    <property type="match status" value="1"/>
</dbReference>
<evidence type="ECO:0000256" key="1">
    <source>
        <dbReference type="ARBA" id="ARBA00005446"/>
    </source>
</evidence>
<keyword evidence="2" id="KW-0238">DNA-binding</keyword>
<feature type="domain" description="Helicase C-terminal" evidence="6">
    <location>
        <begin position="154"/>
        <end position="315"/>
    </location>
</feature>
<gene>
    <name evidence="7" type="ORF">EWM64_g4443</name>
</gene>
<proteinExistence type="inferred from homology"/>
<keyword evidence="8" id="KW-1185">Reference proteome</keyword>
<dbReference type="AlphaFoldDB" id="A0A4Y9ZZI3"/>
<evidence type="ECO:0000256" key="4">
    <source>
        <dbReference type="ARBA" id="ARBA00034617"/>
    </source>
</evidence>
<dbReference type="SUPFAM" id="SSF52540">
    <property type="entry name" value="P-loop containing nucleoside triphosphate hydrolases"/>
    <property type="match status" value="1"/>
</dbReference>
<dbReference type="GO" id="GO:0003677">
    <property type="term" value="F:DNA binding"/>
    <property type="evidence" value="ECO:0007669"/>
    <property type="project" value="UniProtKB-KW"/>
</dbReference>
<dbReference type="GO" id="GO:0005694">
    <property type="term" value="C:chromosome"/>
    <property type="evidence" value="ECO:0007669"/>
    <property type="project" value="TreeGrafter"/>
</dbReference>
<name>A0A4Y9ZZI3_9AGAM</name>
<evidence type="ECO:0000313" key="8">
    <source>
        <dbReference type="Proteomes" id="UP000298061"/>
    </source>
</evidence>
<dbReference type="GO" id="GO:0043138">
    <property type="term" value="F:3'-5' DNA helicase activity"/>
    <property type="evidence" value="ECO:0007669"/>
    <property type="project" value="UniProtKB-EC"/>
</dbReference>
<dbReference type="EC" id="5.6.2.4" evidence="5"/>
<evidence type="ECO:0000256" key="3">
    <source>
        <dbReference type="ARBA" id="ARBA00023235"/>
    </source>
</evidence>
<dbReference type="Proteomes" id="UP000298061">
    <property type="component" value="Unassembled WGS sequence"/>
</dbReference>
<dbReference type="PANTHER" id="PTHR13710">
    <property type="entry name" value="DNA HELICASE RECQ FAMILY MEMBER"/>
    <property type="match status" value="1"/>
</dbReference>
<reference evidence="7 8" key="1">
    <citation type="submission" date="2019-02" db="EMBL/GenBank/DDBJ databases">
        <title>Genome sequencing of the rare red list fungi Hericium alpestre (H. flagellum).</title>
        <authorList>
            <person name="Buettner E."/>
            <person name="Kellner H."/>
        </authorList>
    </citation>
    <scope>NUCLEOTIDE SEQUENCE [LARGE SCALE GENOMIC DNA]</scope>
    <source>
        <strain evidence="7 8">DSM 108284</strain>
    </source>
</reference>
<dbReference type="PANTHER" id="PTHR13710:SF105">
    <property type="entry name" value="ATP-DEPENDENT DNA HELICASE Q1"/>
    <property type="match status" value="1"/>
</dbReference>
<evidence type="ECO:0000256" key="5">
    <source>
        <dbReference type="ARBA" id="ARBA00034808"/>
    </source>
</evidence>
<evidence type="ECO:0000256" key="2">
    <source>
        <dbReference type="ARBA" id="ARBA00023125"/>
    </source>
</evidence>
<dbReference type="STRING" id="135208.A0A4Y9ZZI3"/>
<evidence type="ECO:0000313" key="7">
    <source>
        <dbReference type="EMBL" id="TFY79570.1"/>
    </source>
</evidence>
<dbReference type="EMBL" id="SFCI01000478">
    <property type="protein sequence ID" value="TFY79570.1"/>
    <property type="molecule type" value="Genomic_DNA"/>
</dbReference>
<dbReference type="GO" id="GO:0000724">
    <property type="term" value="P:double-strand break repair via homologous recombination"/>
    <property type="evidence" value="ECO:0007669"/>
    <property type="project" value="TreeGrafter"/>
</dbReference>
<dbReference type="OrthoDB" id="3269685at2759"/>
<dbReference type="Pfam" id="PF00271">
    <property type="entry name" value="Helicase_C"/>
    <property type="match status" value="1"/>
</dbReference>
<accession>A0A4Y9ZZI3</accession>
<keyword evidence="3" id="KW-0413">Isomerase</keyword>